<dbReference type="AlphaFoldDB" id="A0A1V5ZRN6"/>
<evidence type="ECO:0000313" key="1">
    <source>
        <dbReference type="EMBL" id="OQB42672.1"/>
    </source>
</evidence>
<dbReference type="GO" id="GO:0000428">
    <property type="term" value="C:DNA-directed RNA polymerase complex"/>
    <property type="evidence" value="ECO:0007669"/>
    <property type="project" value="UniProtKB-KW"/>
</dbReference>
<keyword evidence="1" id="KW-0804">Transcription</keyword>
<proteinExistence type="predicted"/>
<dbReference type="EMBL" id="MWDB01000001">
    <property type="protein sequence ID" value="OQB42672.1"/>
    <property type="molecule type" value="Genomic_DNA"/>
</dbReference>
<name>A0A1V5ZRN6_9BACT</name>
<keyword evidence="1" id="KW-0240">DNA-directed RNA polymerase</keyword>
<comment type="caution">
    <text evidence="1">The sequence shown here is derived from an EMBL/GenBank/DDBJ whole genome shotgun (WGS) entry which is preliminary data.</text>
</comment>
<keyword evidence="1" id="KW-0548">Nucleotidyltransferase</keyword>
<accession>A0A1V5ZRN6</accession>
<keyword evidence="1" id="KW-0808">Transferase</keyword>
<dbReference type="Proteomes" id="UP000485621">
    <property type="component" value="Unassembled WGS sequence"/>
</dbReference>
<gene>
    <name evidence="1" type="primary">rpoC_1</name>
    <name evidence="1" type="ORF">BWY04_00110</name>
</gene>
<protein>
    <submittedName>
        <fullName evidence="1">DNA-directed RNA polymerase subunit beta</fullName>
        <ecNumber evidence="1">2.7.7.6</ecNumber>
    </submittedName>
</protein>
<dbReference type="SUPFAM" id="SSF64484">
    <property type="entry name" value="beta and beta-prime subunits of DNA dependent RNA-polymerase"/>
    <property type="match status" value="1"/>
</dbReference>
<reference evidence="1" key="1">
    <citation type="submission" date="2017-02" db="EMBL/GenBank/DDBJ databases">
        <title>Delving into the versatile metabolic prowess of the omnipresent phylum Bacteroidetes.</title>
        <authorList>
            <person name="Nobu M.K."/>
            <person name="Mei R."/>
            <person name="Narihiro T."/>
            <person name="Kuroda K."/>
            <person name="Liu W.-T."/>
        </authorList>
    </citation>
    <scope>NUCLEOTIDE SEQUENCE</scope>
    <source>
        <strain evidence="1">ADurb.Bin160</strain>
    </source>
</reference>
<dbReference type="GO" id="GO:0003899">
    <property type="term" value="F:DNA-directed RNA polymerase activity"/>
    <property type="evidence" value="ECO:0007669"/>
    <property type="project" value="UniProtKB-EC"/>
</dbReference>
<sequence>MLQNIDVKKEIKNRLDQYLKLKSVEQKKKLMSLIKLLINLYVSGVKPENMVLRKLPVIPPDLRPVVQLD</sequence>
<dbReference type="EC" id="2.7.7.6" evidence="1"/>
<organism evidence="1">
    <name type="scientific">candidate division CPR1 bacterium ADurb.Bin160</name>
    <dbReference type="NCBI Taxonomy" id="1852826"/>
    <lineage>
        <taxon>Bacteria</taxon>
        <taxon>candidate division CPR1</taxon>
    </lineage>
</organism>